<feature type="compositionally biased region" description="Low complexity" evidence="1">
    <location>
        <begin position="271"/>
        <end position="281"/>
    </location>
</feature>
<feature type="compositionally biased region" description="Low complexity" evidence="1">
    <location>
        <begin position="295"/>
        <end position="306"/>
    </location>
</feature>
<dbReference type="Proteomes" id="UP000601435">
    <property type="component" value="Unassembled WGS sequence"/>
</dbReference>
<dbReference type="AlphaFoldDB" id="A0A812ZA77"/>
<sequence length="498" mass="55100">MHFTHEDLLLGLSRLEPSKALPSAFMPARLWKLIPEQVVSMLLPCMNLEASSEAEWHKAGAAQGGKVRSLIQAHASTLPQRFRGTKRPRMLGGISISLDVKKAFDSLSHSFLEESKVDAEFTQPEVDLILHLHSQACLQIGQPGQTSDVYLGTGVRQGCSLSSLLWALSTGRFYKLYLASLQQQNLSEGLTNMFADDVFGSWLFRAPGEFKAALSAIGQNRYSIGGDRTRNCDCYHTMDLEGFSREELQEAAAELQHLQTLAIQGANFAAAPNQPRQAPPQMETSRPPVLEVPLTPSASTMTATPTRSLDEPVGHQAKYTRPEGRGRKVLVGKMAQLLLRHEDFITGLSQSTSWVLFEGTAPPLSAVAAQARLGQEWHRMKRDSPESIRQPLRTILFQTWAAELKGRLEAITQEQASKQQALGLQAMEEPDLFPDKKWNAAHRALGNIPDRAPLTLKEVLTLLDEAIILVTQEGVLVNYHANRRLQEEMAGPPRSHSL</sequence>
<evidence type="ECO:0000259" key="2">
    <source>
        <dbReference type="Pfam" id="PF00078"/>
    </source>
</evidence>
<comment type="caution">
    <text evidence="3">The sequence shown here is derived from an EMBL/GenBank/DDBJ whole genome shotgun (WGS) entry which is preliminary data.</text>
</comment>
<dbReference type="Pfam" id="PF00078">
    <property type="entry name" value="RVT_1"/>
    <property type="match status" value="1"/>
</dbReference>
<feature type="domain" description="Reverse transcriptase" evidence="2">
    <location>
        <begin position="95"/>
        <end position="198"/>
    </location>
</feature>
<dbReference type="OrthoDB" id="406893at2759"/>
<protein>
    <submittedName>
        <fullName evidence="3">SecG protein</fullName>
    </submittedName>
</protein>
<accession>A0A812ZA77</accession>
<keyword evidence="4" id="KW-1185">Reference proteome</keyword>
<feature type="region of interest" description="Disordered" evidence="1">
    <location>
        <begin position="271"/>
        <end position="319"/>
    </location>
</feature>
<evidence type="ECO:0000256" key="1">
    <source>
        <dbReference type="SAM" id="MobiDB-lite"/>
    </source>
</evidence>
<name>A0A812ZA77_9DINO</name>
<dbReference type="EMBL" id="CAJNJA010046408">
    <property type="protein sequence ID" value="CAE7817040.1"/>
    <property type="molecule type" value="Genomic_DNA"/>
</dbReference>
<dbReference type="InterPro" id="IPR000477">
    <property type="entry name" value="RT_dom"/>
</dbReference>
<reference evidence="3" key="1">
    <citation type="submission" date="2021-02" db="EMBL/GenBank/DDBJ databases">
        <authorList>
            <person name="Dougan E. K."/>
            <person name="Rhodes N."/>
            <person name="Thang M."/>
            <person name="Chan C."/>
        </authorList>
    </citation>
    <scope>NUCLEOTIDE SEQUENCE</scope>
</reference>
<evidence type="ECO:0000313" key="4">
    <source>
        <dbReference type="Proteomes" id="UP000601435"/>
    </source>
</evidence>
<gene>
    <name evidence="3" type="primary">secG</name>
    <name evidence="3" type="ORF">SNEC2469_LOCUS24255</name>
</gene>
<organism evidence="3 4">
    <name type="scientific">Symbiodinium necroappetens</name>
    <dbReference type="NCBI Taxonomy" id="1628268"/>
    <lineage>
        <taxon>Eukaryota</taxon>
        <taxon>Sar</taxon>
        <taxon>Alveolata</taxon>
        <taxon>Dinophyceae</taxon>
        <taxon>Suessiales</taxon>
        <taxon>Symbiodiniaceae</taxon>
        <taxon>Symbiodinium</taxon>
    </lineage>
</organism>
<proteinExistence type="predicted"/>
<evidence type="ECO:0000313" key="3">
    <source>
        <dbReference type="EMBL" id="CAE7817040.1"/>
    </source>
</evidence>